<organism evidence="2">
    <name type="scientific">Zooxanthella nutricula</name>
    <dbReference type="NCBI Taxonomy" id="1333877"/>
    <lineage>
        <taxon>Eukaryota</taxon>
        <taxon>Sar</taxon>
        <taxon>Alveolata</taxon>
        <taxon>Dinophyceae</taxon>
        <taxon>Peridiniales</taxon>
        <taxon>Peridiniales incertae sedis</taxon>
        <taxon>Zooxanthella</taxon>
    </lineage>
</organism>
<name>A0A7S2KKY0_9DINO</name>
<reference evidence="2" key="1">
    <citation type="submission" date="2021-01" db="EMBL/GenBank/DDBJ databases">
        <authorList>
            <person name="Corre E."/>
            <person name="Pelletier E."/>
            <person name="Niang G."/>
            <person name="Scheremetjew M."/>
            <person name="Finn R."/>
            <person name="Kale V."/>
            <person name="Holt S."/>
            <person name="Cochrane G."/>
            <person name="Meng A."/>
            <person name="Brown T."/>
            <person name="Cohen L."/>
        </authorList>
    </citation>
    <scope>NUCLEOTIDE SEQUENCE</scope>
    <source>
        <strain evidence="2">RCC3387</strain>
    </source>
</reference>
<evidence type="ECO:0000259" key="1">
    <source>
        <dbReference type="PROSITE" id="PS50195"/>
    </source>
</evidence>
<dbReference type="Gene3D" id="3.30.1520.10">
    <property type="entry name" value="Phox-like domain"/>
    <property type="match status" value="1"/>
</dbReference>
<gene>
    <name evidence="2" type="ORF">BRAN1462_LOCUS30520</name>
</gene>
<proteinExistence type="predicted"/>
<feature type="domain" description="PX" evidence="1">
    <location>
        <begin position="1"/>
        <end position="139"/>
    </location>
</feature>
<dbReference type="AlphaFoldDB" id="A0A7S2KKY0"/>
<dbReference type="GO" id="GO:0035091">
    <property type="term" value="F:phosphatidylinositol binding"/>
    <property type="evidence" value="ECO:0007669"/>
    <property type="project" value="InterPro"/>
</dbReference>
<dbReference type="Pfam" id="PF00787">
    <property type="entry name" value="PX"/>
    <property type="match status" value="1"/>
</dbReference>
<evidence type="ECO:0000313" key="2">
    <source>
        <dbReference type="EMBL" id="CAD9577972.1"/>
    </source>
</evidence>
<dbReference type="PROSITE" id="PS50195">
    <property type="entry name" value="PX"/>
    <property type="match status" value="1"/>
</dbReference>
<sequence length="281" mass="30736">MAAAGGGGAAACPPRVDILATRDVGAEPCFLLRLTQHGAAEASYFLKRFSELRALDGQLRAAAATRTWASEGAITSVPALPKQGAFGLRRALSTVGVGSFSQRQVETLTAYMEEVLKQIPSIAADPDLQEFFRGIESADVADMTGDQYDKFISDGEVMKEMLLELRSGRASLRAIEGYWRIEGTDALWQVEASGRACLDGTHRGEDCDVAVSEEDGARVISCPTGWRVDLDRSTDQKVRWTLPGHADIVWVREETSVAQERIRKLLTVRERLKRLGTVTIH</sequence>
<protein>
    <recommendedName>
        <fullName evidence="1">PX domain-containing protein</fullName>
    </recommendedName>
</protein>
<dbReference type="InterPro" id="IPR001683">
    <property type="entry name" value="PX_dom"/>
</dbReference>
<dbReference type="SUPFAM" id="SSF64268">
    <property type="entry name" value="PX domain"/>
    <property type="match status" value="1"/>
</dbReference>
<dbReference type="EMBL" id="HBGW01047914">
    <property type="protein sequence ID" value="CAD9577972.1"/>
    <property type="molecule type" value="Transcribed_RNA"/>
</dbReference>
<accession>A0A7S2KKY0</accession>
<dbReference type="InterPro" id="IPR036871">
    <property type="entry name" value="PX_dom_sf"/>
</dbReference>